<dbReference type="EMBL" id="JASSOM010000046">
    <property type="protein sequence ID" value="MDK9362922.1"/>
    <property type="molecule type" value="Genomic_DNA"/>
</dbReference>
<organism evidence="1 2">
    <name type="scientific">Lelliottia wanjuensis</name>
    <dbReference type="NCBI Taxonomy" id="3050585"/>
    <lineage>
        <taxon>Bacteria</taxon>
        <taxon>Pseudomonadati</taxon>
        <taxon>Pseudomonadota</taxon>
        <taxon>Gammaproteobacteria</taxon>
        <taxon>Enterobacterales</taxon>
        <taxon>Enterobacteriaceae</taxon>
        <taxon>Lelliottia</taxon>
    </lineage>
</organism>
<evidence type="ECO:0000313" key="2">
    <source>
        <dbReference type="Proteomes" id="UP001223214"/>
    </source>
</evidence>
<keyword evidence="2" id="KW-1185">Reference proteome</keyword>
<accession>A0AAP4D0T9</accession>
<evidence type="ECO:0000313" key="1">
    <source>
        <dbReference type="EMBL" id="MDK9362922.1"/>
    </source>
</evidence>
<name>A0AAP4D0T9_9ENTR</name>
<sequence length="529" mass="61053">MDHFLPVVDIRRPNSFFQLAIEATSITDPYVPERMFAAAYGATLAIWSDINAVEMRESLPHVARDIYSNMFAPDAANPTRHALYQQYCLGIIAIARILDSTCLTDDEAAHLLPPFNHLPNPFENMPQFDPLLIKQARDEAVRMDFGNYTVGRLIPGRRNYDDGNKEYQQILQAIVSRMLILGYTPEHFEPVDRKMYSGSRMGDDKDKVDRYGKKYSWIAYFEMWGVRFAQGLLDDRHNARPSDADIDPTFPPEADNINLPLPDLFSNQPIDARDWIVKGPKPDYYNILEIEEIDGFQGQWVLLDGFIEHNAPRDDRQVFTFLRGLFVETQEVENLCNLFKNMEYPGNSAIPETPSYHYTYAGEMPFTSIPGSHSLEDEETDHYEYTVSADMWSDNGIPVDITMQNYSWESYHSVMNQSGNSYLPSKQLCKELELRYRANTWDLQDVVGTASLYRKVGEYGSENSGFISYLRRDLLDRYLLESGKTLVWLIWGERGFHYRAGNTDKLHEYYAKHQHIHKSAYIYVSASDS</sequence>
<dbReference type="RefSeq" id="WP_285149198.1">
    <property type="nucleotide sequence ID" value="NZ_JASSOM010000046.1"/>
</dbReference>
<proteinExistence type="predicted"/>
<gene>
    <name evidence="1" type="ORF">QQF32_06910</name>
</gene>
<protein>
    <submittedName>
        <fullName evidence="1">Uncharacterized protein</fullName>
    </submittedName>
</protein>
<comment type="caution">
    <text evidence="1">The sequence shown here is derived from an EMBL/GenBank/DDBJ whole genome shotgun (WGS) entry which is preliminary data.</text>
</comment>
<dbReference type="Proteomes" id="UP001223214">
    <property type="component" value="Unassembled WGS sequence"/>
</dbReference>
<dbReference type="AlphaFoldDB" id="A0AAP4D0T9"/>
<reference evidence="1 2" key="1">
    <citation type="submission" date="2023-06" db="EMBL/GenBank/DDBJ databases">
        <title>Identification and characterization of antibiotic-resistant Gram-negative bacteria.</title>
        <authorList>
            <person name="Cho G.-S."/>
            <person name="Lee J."/>
            <person name="Tai E."/>
            <person name="Jeong S."/>
            <person name="Kim I."/>
            <person name="Kim B.-E."/>
            <person name="Jeong M.-I."/>
            <person name="Oh K.-K."/>
            <person name="Franz C.M.A.P."/>
        </authorList>
    </citation>
    <scope>NUCLEOTIDE SEQUENCE [LARGE SCALE GENOMIC DNA]</scope>
    <source>
        <strain evidence="1 2">V106_12</strain>
    </source>
</reference>